<evidence type="ECO:0000313" key="3">
    <source>
        <dbReference type="Proteomes" id="UP001159364"/>
    </source>
</evidence>
<feature type="region of interest" description="Disordered" evidence="1">
    <location>
        <begin position="389"/>
        <end position="426"/>
    </location>
</feature>
<keyword evidence="3" id="KW-1185">Reference proteome</keyword>
<feature type="compositionally biased region" description="Low complexity" evidence="1">
    <location>
        <begin position="408"/>
        <end position="426"/>
    </location>
</feature>
<feature type="region of interest" description="Disordered" evidence="1">
    <location>
        <begin position="309"/>
        <end position="328"/>
    </location>
</feature>
<evidence type="ECO:0000256" key="1">
    <source>
        <dbReference type="SAM" id="MobiDB-lite"/>
    </source>
</evidence>
<comment type="caution">
    <text evidence="2">The sequence shown here is derived from an EMBL/GenBank/DDBJ whole genome shotgun (WGS) entry which is preliminary data.</text>
</comment>
<protein>
    <recommendedName>
        <fullName evidence="4">Retrotransposon Copia-like N-terminal domain-containing protein</fullName>
    </recommendedName>
</protein>
<name>A0AAV8TM64_9ROSI</name>
<dbReference type="EMBL" id="JAIWQS010000004">
    <property type="protein sequence ID" value="KAJ8767229.1"/>
    <property type="molecule type" value="Genomic_DNA"/>
</dbReference>
<feature type="region of interest" description="Disordered" evidence="1">
    <location>
        <begin position="257"/>
        <end position="276"/>
    </location>
</feature>
<dbReference type="PANTHER" id="PTHR47481">
    <property type="match status" value="1"/>
</dbReference>
<evidence type="ECO:0000313" key="2">
    <source>
        <dbReference type="EMBL" id="KAJ8767229.1"/>
    </source>
</evidence>
<gene>
    <name evidence="2" type="ORF">K2173_013626</name>
</gene>
<organism evidence="2 3">
    <name type="scientific">Erythroxylum novogranatense</name>
    <dbReference type="NCBI Taxonomy" id="1862640"/>
    <lineage>
        <taxon>Eukaryota</taxon>
        <taxon>Viridiplantae</taxon>
        <taxon>Streptophyta</taxon>
        <taxon>Embryophyta</taxon>
        <taxon>Tracheophyta</taxon>
        <taxon>Spermatophyta</taxon>
        <taxon>Magnoliopsida</taxon>
        <taxon>eudicotyledons</taxon>
        <taxon>Gunneridae</taxon>
        <taxon>Pentapetalae</taxon>
        <taxon>rosids</taxon>
        <taxon>fabids</taxon>
        <taxon>Malpighiales</taxon>
        <taxon>Erythroxylaceae</taxon>
        <taxon>Erythroxylum</taxon>
    </lineage>
</organism>
<accession>A0AAV8TM64</accession>
<reference evidence="2 3" key="1">
    <citation type="submission" date="2021-09" db="EMBL/GenBank/DDBJ databases">
        <title>Genomic insights and catalytic innovation underlie evolution of tropane alkaloids biosynthesis.</title>
        <authorList>
            <person name="Wang Y.-J."/>
            <person name="Tian T."/>
            <person name="Huang J.-P."/>
            <person name="Huang S.-X."/>
        </authorList>
    </citation>
    <scope>NUCLEOTIDE SEQUENCE [LARGE SCALE GENOMIC DNA]</scope>
    <source>
        <strain evidence="2">KIB-2018</strain>
        <tissue evidence="2">Leaf</tissue>
    </source>
</reference>
<dbReference type="Proteomes" id="UP001159364">
    <property type="component" value="Linkage Group LG04"/>
</dbReference>
<sequence length="426" mass="47175">MSFTPETQTSSAVSDQISSQSSVVVLSNKKISPLVDESNYLGWKQHVTFTLKTHRLLKYVDGTVVIPQRTIPGENGGPPVENPAFLAYEDQDSALCTWLMSTIFASQSRTKKMQFRCSLHNTKKLEKPMREYIAEIKNISDNLAGCGEVISEDEHQSALLNGLPPEYENIVSIITTSQQPYDLKATISALLDAEARIKALTNQITISANTLTQTTNPTFSQNTNSSQPTPMPLSYVGNNQMAFTNTFQHVQPQTTNYRPSYNQENHYRPNFSSGRGRGRFNNSGNRPLCQVCWKYGHVATKCYYYPQTTETQPRPSQTHNHSQPMQQRASFNPSVNNISYTPTPFYANPSFENYVPNPTYQDTTQYSSPPAHVANMIATPDVVGTSTWYPDSGATSHVTPDAANIDNKSTFSGSGSSDKGTSSSRG</sequence>
<feature type="compositionally biased region" description="Polar residues" evidence="1">
    <location>
        <begin position="389"/>
        <end position="398"/>
    </location>
</feature>
<dbReference type="Pfam" id="PF14223">
    <property type="entry name" value="Retrotran_gag_2"/>
    <property type="match status" value="1"/>
</dbReference>
<proteinExistence type="predicted"/>
<evidence type="ECO:0008006" key="4">
    <source>
        <dbReference type="Google" id="ProtNLM"/>
    </source>
</evidence>
<dbReference type="PANTHER" id="PTHR47481:SF30">
    <property type="entry name" value="CCHC-TYPE DOMAIN-CONTAINING PROTEIN"/>
    <property type="match status" value="1"/>
</dbReference>
<dbReference type="AlphaFoldDB" id="A0AAV8TM64"/>